<keyword evidence="3" id="KW-1185">Reference proteome</keyword>
<dbReference type="Proteomes" id="UP001583172">
    <property type="component" value="Unassembled WGS sequence"/>
</dbReference>
<feature type="compositionally biased region" description="Low complexity" evidence="1">
    <location>
        <begin position="1"/>
        <end position="11"/>
    </location>
</feature>
<protein>
    <submittedName>
        <fullName evidence="2">Uncharacterized protein</fullName>
    </submittedName>
</protein>
<accession>A0ABR3VF81</accession>
<proteinExistence type="predicted"/>
<evidence type="ECO:0000313" key="3">
    <source>
        <dbReference type="Proteomes" id="UP001583172"/>
    </source>
</evidence>
<feature type="region of interest" description="Disordered" evidence="1">
    <location>
        <begin position="1"/>
        <end position="25"/>
    </location>
</feature>
<sequence>MSSSSISTSSSKAHQADGSGSSDPSLGELQILNLPYRVMTPPRRAPLISNPDDDGCRVVRRLFGDEFETAALEFAVKAGVVDVISSLTARETKGADEIDIGVEMIAADLVRRKYLSLLDENDPTYRPLKEAWPFIKDSVVDILESSPSTAGHLASIALFKLGFSSDPDDNPITVYVALEYESPATGWSPVENAIRSFLGRYHFGLKLQMEHNSTGHRAAFPLIGTKLTPSQTAHRVRQLNYGFWKEYSEQVDAGADIGVGSYLTRVGGQQVCPLAGTLGCWLEVHVRDKGWTPVALTNYHVVRPALEGFRVDVEKPQRADTKGLIPKDAAHLPQVEHPTRSRHNFTVEESRRSLLPQGRYGDPTPKHERMAQTLNQQVAFFDEGKQYFGEIWFASGFLQRTKHKGRLDWALIKPLSEARVGENRLPSENDWNQMYQYFGEWPSDETFGAILGPPANLSLFEMKEGSPVFKIGASTRMTRGIISEIKPDCVIKEEKYLHGRRRHAGSLELTTKLAGFCFTGLLTLHGTVD</sequence>
<evidence type="ECO:0000256" key="1">
    <source>
        <dbReference type="SAM" id="MobiDB-lite"/>
    </source>
</evidence>
<organism evidence="2 3">
    <name type="scientific">Humicola insolens</name>
    <name type="common">Soft-rot fungus</name>
    <dbReference type="NCBI Taxonomy" id="85995"/>
    <lineage>
        <taxon>Eukaryota</taxon>
        <taxon>Fungi</taxon>
        <taxon>Dikarya</taxon>
        <taxon>Ascomycota</taxon>
        <taxon>Pezizomycotina</taxon>
        <taxon>Sordariomycetes</taxon>
        <taxon>Sordariomycetidae</taxon>
        <taxon>Sordariales</taxon>
        <taxon>Chaetomiaceae</taxon>
        <taxon>Mycothermus</taxon>
    </lineage>
</organism>
<name>A0ABR3VF81_HUMIN</name>
<evidence type="ECO:0000313" key="2">
    <source>
        <dbReference type="EMBL" id="KAL1840343.1"/>
    </source>
</evidence>
<reference evidence="2 3" key="1">
    <citation type="journal article" date="2024" name="Commun. Biol.">
        <title>Comparative genomic analysis of thermophilic fungi reveals convergent evolutionary adaptations and gene losses.</title>
        <authorList>
            <person name="Steindorff A.S."/>
            <person name="Aguilar-Pontes M.V."/>
            <person name="Robinson A.J."/>
            <person name="Andreopoulos B."/>
            <person name="LaButti K."/>
            <person name="Kuo A."/>
            <person name="Mondo S."/>
            <person name="Riley R."/>
            <person name="Otillar R."/>
            <person name="Haridas S."/>
            <person name="Lipzen A."/>
            <person name="Grimwood J."/>
            <person name="Schmutz J."/>
            <person name="Clum A."/>
            <person name="Reid I.D."/>
            <person name="Moisan M.C."/>
            <person name="Butler G."/>
            <person name="Nguyen T.T.M."/>
            <person name="Dewar K."/>
            <person name="Conant G."/>
            <person name="Drula E."/>
            <person name="Henrissat B."/>
            <person name="Hansel C."/>
            <person name="Singer S."/>
            <person name="Hutchinson M.I."/>
            <person name="de Vries R.P."/>
            <person name="Natvig D.O."/>
            <person name="Powell A.J."/>
            <person name="Tsang A."/>
            <person name="Grigoriev I.V."/>
        </authorList>
    </citation>
    <scope>NUCLEOTIDE SEQUENCE [LARGE SCALE GENOMIC DNA]</scope>
    <source>
        <strain evidence="2 3">CBS 620.91</strain>
    </source>
</reference>
<comment type="caution">
    <text evidence="2">The sequence shown here is derived from an EMBL/GenBank/DDBJ whole genome shotgun (WGS) entry which is preliminary data.</text>
</comment>
<dbReference type="EMBL" id="JAZGSY010000117">
    <property type="protein sequence ID" value="KAL1840343.1"/>
    <property type="molecule type" value="Genomic_DNA"/>
</dbReference>
<gene>
    <name evidence="2" type="ORF">VTJ49DRAFT_557</name>
</gene>